<gene>
    <name evidence="2" type="ORF">YYG_00451</name>
</gene>
<sequence>MKKYFYHKKFNKTGNHKSLFNYCKNNKIIVVAISIMINHPIFEDFLLKDIHIFKILAFKMPKRTVIKYKGKVIIRKPQYKKIIRKYIRIIKSNRKRKKFQIVYSKTKAPIQAKLYRKKDTIPIFYFGKHNVINHKFTLVNKIGTPYSFFLLIFVEYKYKMHSNSQGVQYNDIFRKKNQPSFKETFIVNILIFTPNKYIWNIYRMNENLSMNENGISLKRNTDENALKKKSIREKTKSVNVFNTVYGSKNANFSEDISINKNTNISKTLNISVNTNINKNTYINTSTHVIAYININTNPYININGSIYISANISKNTYISSGIYLIYNTYLFQNSHLNKQKYASFNKSKSIYACLRTNYIKEILYFIENAYIIACFYSICILCTCGNTHVAENAYISSIYLINIACRSNKEANGTENLLDNYVCTKFYAHINIWIYMLFYGMHNPIKKRKINENSTKLKCNNSENTLNKCKNFCDIYTYNISIYYVEIPCKKTLGNTSIYEGIHIKNNKGRHKDIKKLKDTAKTTKFHTKKINKFYKFLLKVAKIANNLFKKIKNTVKLLYAHIIIILKKQIQNNKIYINFNYFNKNLLKINKLFKIEDKLIIKYKYFYTYLKIFIFILKLILNNTNLHKNTQKTVNTYILHKKNIKNYTYKYIIYYYIKNIYINFFIWFTNFEILSKTNLPIYVLNSENYSVKNSNIYLPYYLQDQRRI</sequence>
<dbReference type="EMBL" id="KI965394">
    <property type="protein sequence ID" value="EUD74500.1"/>
    <property type="molecule type" value="Genomic_DNA"/>
</dbReference>
<proteinExistence type="predicted"/>
<dbReference type="Proteomes" id="UP000030659">
    <property type="component" value="Unassembled WGS sequence"/>
</dbReference>
<protein>
    <submittedName>
        <fullName evidence="2">Uncharacterized protein</fullName>
    </submittedName>
</protein>
<reference evidence="2 3" key="1">
    <citation type="submission" date="2013-02" db="EMBL/GenBank/DDBJ databases">
        <title>The Genome Sequence of Plasmodium vinckei petteri CR.</title>
        <authorList>
            <consortium name="The Broad Institute Genome Sequencing Platform"/>
            <consortium name="The Broad Institute Genome Sequencing Center for Infectious Disease"/>
            <person name="Neafsey D."/>
            <person name="Cheeseman I."/>
            <person name="Volkman S."/>
            <person name="Adams J."/>
            <person name="Walker B."/>
            <person name="Young S.K."/>
            <person name="Zeng Q."/>
            <person name="Gargeya S."/>
            <person name="Fitzgerald M."/>
            <person name="Haas B."/>
            <person name="Abouelleil A."/>
            <person name="Alvarado L."/>
            <person name="Arachchi H.M."/>
            <person name="Berlin A.M."/>
            <person name="Chapman S.B."/>
            <person name="Dewar J."/>
            <person name="Goldberg J."/>
            <person name="Griggs A."/>
            <person name="Gujja S."/>
            <person name="Hansen M."/>
            <person name="Howarth C."/>
            <person name="Imamovic A."/>
            <person name="Larimer J."/>
            <person name="McCowan C."/>
            <person name="Murphy C."/>
            <person name="Neiman D."/>
            <person name="Pearson M."/>
            <person name="Priest M."/>
            <person name="Roberts A."/>
            <person name="Saif S."/>
            <person name="Shea T."/>
            <person name="Sisk P."/>
            <person name="Sykes S."/>
            <person name="Wortman J."/>
            <person name="Nusbaum C."/>
            <person name="Birren B."/>
        </authorList>
    </citation>
    <scope>NUCLEOTIDE SEQUENCE [LARGE SCALE GENOMIC DNA]</scope>
    <source>
        <strain evidence="2 3">CR</strain>
    </source>
</reference>
<organism evidence="2 3">
    <name type="scientific">Plasmodium vinckei petteri</name>
    <dbReference type="NCBI Taxonomy" id="138298"/>
    <lineage>
        <taxon>Eukaryota</taxon>
        <taxon>Sar</taxon>
        <taxon>Alveolata</taxon>
        <taxon>Apicomplexa</taxon>
        <taxon>Aconoidasida</taxon>
        <taxon>Haemosporida</taxon>
        <taxon>Plasmodiidae</taxon>
        <taxon>Plasmodium</taxon>
        <taxon>Plasmodium (Vinckeia)</taxon>
    </lineage>
</organism>
<keyword evidence="1" id="KW-0472">Membrane</keyword>
<keyword evidence="1" id="KW-1133">Transmembrane helix</keyword>
<name>W7ARP0_PLAVN</name>
<evidence type="ECO:0000256" key="1">
    <source>
        <dbReference type="SAM" id="Phobius"/>
    </source>
</evidence>
<dbReference type="AlphaFoldDB" id="W7ARP0"/>
<feature type="transmembrane region" description="Helical" evidence="1">
    <location>
        <begin position="604"/>
        <end position="622"/>
    </location>
</feature>
<accession>W7ARP0</accession>
<keyword evidence="1" id="KW-0812">Transmembrane</keyword>
<evidence type="ECO:0000313" key="2">
    <source>
        <dbReference type="EMBL" id="EUD74500.1"/>
    </source>
</evidence>
<evidence type="ECO:0000313" key="3">
    <source>
        <dbReference type="Proteomes" id="UP000030659"/>
    </source>
</evidence>